<name>A0A822YER6_NELNU</name>
<comment type="caution">
    <text evidence="2">The sequence shown here is derived from an EMBL/GenBank/DDBJ whole genome shotgun (WGS) entry which is preliminary data.</text>
</comment>
<organism evidence="2 3">
    <name type="scientific">Nelumbo nucifera</name>
    <name type="common">Sacred lotus</name>
    <dbReference type="NCBI Taxonomy" id="4432"/>
    <lineage>
        <taxon>Eukaryota</taxon>
        <taxon>Viridiplantae</taxon>
        <taxon>Streptophyta</taxon>
        <taxon>Embryophyta</taxon>
        <taxon>Tracheophyta</taxon>
        <taxon>Spermatophyta</taxon>
        <taxon>Magnoliopsida</taxon>
        <taxon>Proteales</taxon>
        <taxon>Nelumbonaceae</taxon>
        <taxon>Nelumbo</taxon>
    </lineage>
</organism>
<gene>
    <name evidence="2" type="ORF">HUJ06_029476</name>
</gene>
<feature type="compositionally biased region" description="Basic and acidic residues" evidence="1">
    <location>
        <begin position="1"/>
        <end position="12"/>
    </location>
</feature>
<dbReference type="AlphaFoldDB" id="A0A822YER6"/>
<reference evidence="2 3" key="1">
    <citation type="journal article" date="2020" name="Mol. Biol. Evol.">
        <title>Distinct Expression and Methylation Patterns for Genes with Different Fates following a Single Whole-Genome Duplication in Flowering Plants.</title>
        <authorList>
            <person name="Shi T."/>
            <person name="Rahmani R.S."/>
            <person name="Gugger P.F."/>
            <person name="Wang M."/>
            <person name="Li H."/>
            <person name="Zhang Y."/>
            <person name="Li Z."/>
            <person name="Wang Q."/>
            <person name="Van de Peer Y."/>
            <person name="Marchal K."/>
            <person name="Chen J."/>
        </authorList>
    </citation>
    <scope>NUCLEOTIDE SEQUENCE [LARGE SCALE GENOMIC DNA]</scope>
    <source>
        <tissue evidence="2">Leaf</tissue>
    </source>
</reference>
<evidence type="ECO:0000313" key="3">
    <source>
        <dbReference type="Proteomes" id="UP000607653"/>
    </source>
</evidence>
<evidence type="ECO:0000313" key="2">
    <source>
        <dbReference type="EMBL" id="DAD28008.1"/>
    </source>
</evidence>
<sequence length="54" mass="5910">MIAIPVKREETTSGKGNATELSPYMPFSSTVIFGAKIKAQRHFGPNFNGLVKNK</sequence>
<protein>
    <submittedName>
        <fullName evidence="2">Uncharacterized protein</fullName>
    </submittedName>
</protein>
<dbReference type="Proteomes" id="UP000607653">
    <property type="component" value="Unassembled WGS sequence"/>
</dbReference>
<dbReference type="EMBL" id="DUZY01000002">
    <property type="protein sequence ID" value="DAD28008.1"/>
    <property type="molecule type" value="Genomic_DNA"/>
</dbReference>
<evidence type="ECO:0000256" key="1">
    <source>
        <dbReference type="SAM" id="MobiDB-lite"/>
    </source>
</evidence>
<proteinExistence type="predicted"/>
<accession>A0A822YER6</accession>
<feature type="region of interest" description="Disordered" evidence="1">
    <location>
        <begin position="1"/>
        <end position="20"/>
    </location>
</feature>
<keyword evidence="3" id="KW-1185">Reference proteome</keyword>